<proteinExistence type="predicted"/>
<dbReference type="AlphaFoldDB" id="A0A0A8E0C4"/>
<organism evidence="1 2">
    <name type="scientific">Xanthomonas sacchari</name>
    <dbReference type="NCBI Taxonomy" id="56458"/>
    <lineage>
        <taxon>Bacteria</taxon>
        <taxon>Pseudomonadati</taxon>
        <taxon>Pseudomonadota</taxon>
        <taxon>Gammaproteobacteria</taxon>
        <taxon>Lysobacterales</taxon>
        <taxon>Lysobacteraceae</taxon>
        <taxon>Xanthomonas</taxon>
    </lineage>
</organism>
<dbReference type="Proteomes" id="UP001164392">
    <property type="component" value="Chromosome"/>
</dbReference>
<reference evidence="1" key="1">
    <citation type="submission" date="2022-06" db="EMBL/GenBank/DDBJ databases">
        <title>Dynamics of rice microbiomes reveals core vertical transmitted seed endophytes.</title>
        <authorList>
            <person name="Liao K."/>
            <person name="Zhang X."/>
        </authorList>
    </citation>
    <scope>NUCLEOTIDE SEQUENCE</scope>
    <source>
        <strain evidence="1">JR3-14</strain>
    </source>
</reference>
<dbReference type="KEGG" id="xsa:SB85_14975"/>
<accession>A0A0A8E0C4</accession>
<name>A0A0A8E0C4_9XANT</name>
<evidence type="ECO:0000313" key="2">
    <source>
        <dbReference type="Proteomes" id="UP001164392"/>
    </source>
</evidence>
<dbReference type="EMBL" id="CP099534">
    <property type="protein sequence ID" value="UYK89329.1"/>
    <property type="molecule type" value="Genomic_DNA"/>
</dbReference>
<sequence length="75" mass="8346">MSDLVLRDIDPFLLERIRRIAVARGWTQRQAVLALIEQGLFSSEHDVRSGFEHREVDALSEAIAALRALPAGSGF</sequence>
<evidence type="ECO:0008006" key="3">
    <source>
        <dbReference type="Google" id="ProtNLM"/>
    </source>
</evidence>
<dbReference type="RefSeq" id="WP_026143529.1">
    <property type="nucleotide sequence ID" value="NZ_CP010409.1"/>
</dbReference>
<evidence type="ECO:0000313" key="1">
    <source>
        <dbReference type="EMBL" id="UYK89329.1"/>
    </source>
</evidence>
<protein>
    <recommendedName>
        <fullName evidence="3">CopG family transcriptional regulator</fullName>
    </recommendedName>
</protein>
<gene>
    <name evidence="1" type="ORF">NG824_02395</name>
</gene>